<dbReference type="GO" id="GO:0009279">
    <property type="term" value="C:cell outer membrane"/>
    <property type="evidence" value="ECO:0007669"/>
    <property type="project" value="TreeGrafter"/>
</dbReference>
<organism evidence="4 5">
    <name type="scientific">Pseudomonas saudiphocaensis</name>
    <dbReference type="NCBI Taxonomy" id="1499686"/>
    <lineage>
        <taxon>Bacteria</taxon>
        <taxon>Pseudomonadati</taxon>
        <taxon>Pseudomonadota</taxon>
        <taxon>Gammaproteobacteria</taxon>
        <taxon>Pseudomonadales</taxon>
        <taxon>Pseudomonadaceae</taxon>
        <taxon>Pseudomonas</taxon>
    </lineage>
</organism>
<dbReference type="EMBL" id="CCSF01000001">
    <property type="protein sequence ID" value="CDZ93635.1"/>
    <property type="molecule type" value="Genomic_DNA"/>
</dbReference>
<dbReference type="HOGENOM" id="CLU_027494_1_0_6"/>
<feature type="chain" id="PRO_5001741498" evidence="2">
    <location>
        <begin position="22"/>
        <end position="469"/>
    </location>
</feature>
<dbReference type="Gene3D" id="3.40.190.10">
    <property type="entry name" value="Periplasmic binding protein-like II"/>
    <property type="match status" value="2"/>
</dbReference>
<feature type="domain" description="Transglycosylase SLT" evidence="3">
    <location>
        <begin position="307"/>
        <end position="418"/>
    </location>
</feature>
<dbReference type="PANTHER" id="PTHR35936">
    <property type="entry name" value="MEMBRANE-BOUND LYTIC MUREIN TRANSGLYCOSYLASE F"/>
    <property type="match status" value="1"/>
</dbReference>
<proteinExistence type="inferred from homology"/>
<dbReference type="OrthoDB" id="9815002at2"/>
<feature type="signal peptide" evidence="2">
    <location>
        <begin position="1"/>
        <end position="21"/>
    </location>
</feature>
<accession>A0A078LQQ5</accession>
<protein>
    <submittedName>
        <fullName evidence="4">Glycosylase</fullName>
    </submittedName>
</protein>
<dbReference type="SUPFAM" id="SSF53850">
    <property type="entry name" value="Periplasmic binding protein-like II"/>
    <property type="match status" value="1"/>
</dbReference>
<evidence type="ECO:0000256" key="1">
    <source>
        <dbReference type="ARBA" id="ARBA00010333"/>
    </source>
</evidence>
<dbReference type="GO" id="GO:0008933">
    <property type="term" value="F:peptidoglycan lytic transglycosylase activity"/>
    <property type="evidence" value="ECO:0007669"/>
    <property type="project" value="TreeGrafter"/>
</dbReference>
<sequence length="469" mass="52615">MIRLLPLLLFLLMVAPWPAVARMAGPQAWQTTDTVRDLAEIRRSGVLRVLVNQSRNSSGEVKGEAIGVEYVRLRAFEQFLNRDAQARTITLKIIPKAKDQLLAALQRGEGDLVAPGELLDRGGLRQLSRTRAVVPQVPLVLVTRQGSRRYTQLQQFSGRSLALPAGSVAGKTLAKVNSELMQARRAPIVVEWVDPTLAVEDVLEMVQAGIYPATLVEQSIAERWAKVLPKLRIESKLALGEPADMHWFVRKEAKMLRASADRFLSGYRAPENQDAAFVRVYRRLYRVQNPLDSVGRQRLEKVRPTLQRHAQQQDIDWLNLAALAFKESTLNPAARGASGATGLMQMTPAAARSMGVTDIGKLDNNVLASAKYLASIRREFFASPRLNEHERMAFILAAYNMGPQRVQSLRAEARRRGYNPDQWFFQVERIAMETMGMGVVSHVNAVNKYYLAYNRERNLLEAGPQRATR</sequence>
<gene>
    <name evidence="4" type="ORF">BN1079_00930</name>
</gene>
<dbReference type="CDD" id="cd01009">
    <property type="entry name" value="PBP2_YfhD_N"/>
    <property type="match status" value="1"/>
</dbReference>
<dbReference type="InterPro" id="IPR023346">
    <property type="entry name" value="Lysozyme-like_dom_sf"/>
</dbReference>
<evidence type="ECO:0000256" key="2">
    <source>
        <dbReference type="SAM" id="SignalP"/>
    </source>
</evidence>
<dbReference type="SUPFAM" id="SSF53955">
    <property type="entry name" value="Lysozyme-like"/>
    <property type="match status" value="1"/>
</dbReference>
<keyword evidence="2" id="KW-0732">Signal</keyword>
<dbReference type="PANTHER" id="PTHR35936:SF32">
    <property type="entry name" value="MEMBRANE-BOUND LYTIC MUREIN TRANSGLYCOSYLASE F"/>
    <property type="match status" value="1"/>
</dbReference>
<dbReference type="AlphaFoldDB" id="A0A078LQQ5"/>
<dbReference type="Pfam" id="PF01464">
    <property type="entry name" value="SLT"/>
    <property type="match status" value="1"/>
</dbReference>
<dbReference type="eggNOG" id="COG4623">
    <property type="taxonomic scope" value="Bacteria"/>
</dbReference>
<evidence type="ECO:0000313" key="4">
    <source>
        <dbReference type="EMBL" id="CDZ93635.1"/>
    </source>
</evidence>
<dbReference type="InterPro" id="IPR008258">
    <property type="entry name" value="Transglycosylase_SLT_dom_1"/>
</dbReference>
<keyword evidence="5" id="KW-1185">Reference proteome</keyword>
<dbReference type="GO" id="GO:0009253">
    <property type="term" value="P:peptidoglycan catabolic process"/>
    <property type="evidence" value="ECO:0007669"/>
    <property type="project" value="TreeGrafter"/>
</dbReference>
<comment type="similarity">
    <text evidence="1">Belongs to the bacterial solute-binding protein 3 family.</text>
</comment>
<dbReference type="Gene3D" id="1.10.530.10">
    <property type="match status" value="1"/>
</dbReference>
<evidence type="ECO:0000259" key="3">
    <source>
        <dbReference type="Pfam" id="PF01464"/>
    </source>
</evidence>
<evidence type="ECO:0000313" key="5">
    <source>
        <dbReference type="Proteomes" id="UP000053902"/>
    </source>
</evidence>
<reference evidence="4 5" key="1">
    <citation type="submission" date="2014-07" db="EMBL/GenBank/DDBJ databases">
        <authorList>
            <person name="Urmite Genomes Urmite Genomes"/>
        </authorList>
    </citation>
    <scope>NUCLEOTIDE SEQUENCE [LARGE SCALE GENOMIC DNA]</scope>
    <source>
        <strain evidence="4 5">20_BN</strain>
    </source>
</reference>
<dbReference type="STRING" id="1499686.BN1079_00930"/>
<name>A0A078LQQ5_9PSED</name>
<dbReference type="Proteomes" id="UP000053902">
    <property type="component" value="Unassembled WGS sequence"/>
</dbReference>
<dbReference type="RefSeq" id="WP_037022644.1">
    <property type="nucleotide sequence ID" value="NZ_CCSF01000001.1"/>
</dbReference>